<accession>A0A8B9CR25</accession>
<protein>
    <submittedName>
        <fullName evidence="1">Uncharacterized protein</fullName>
    </submittedName>
</protein>
<reference evidence="1" key="2">
    <citation type="submission" date="2025-09" db="UniProtKB">
        <authorList>
            <consortium name="Ensembl"/>
        </authorList>
    </citation>
    <scope>IDENTIFICATION</scope>
</reference>
<dbReference type="Proteomes" id="UP000694426">
    <property type="component" value="Unplaced"/>
</dbReference>
<dbReference type="AlphaFoldDB" id="A0A8B9CR25"/>
<dbReference type="Ensembl" id="ENSABRT00000031981.1">
    <property type="protein sequence ID" value="ENSABRP00000022785.1"/>
    <property type="gene ID" value="ENSABRG00000019273.1"/>
</dbReference>
<organism evidence="1 2">
    <name type="scientific">Anser brachyrhynchus</name>
    <name type="common">Pink-footed goose</name>
    <dbReference type="NCBI Taxonomy" id="132585"/>
    <lineage>
        <taxon>Eukaryota</taxon>
        <taxon>Metazoa</taxon>
        <taxon>Chordata</taxon>
        <taxon>Craniata</taxon>
        <taxon>Vertebrata</taxon>
        <taxon>Euteleostomi</taxon>
        <taxon>Archelosauria</taxon>
        <taxon>Archosauria</taxon>
        <taxon>Dinosauria</taxon>
        <taxon>Saurischia</taxon>
        <taxon>Theropoda</taxon>
        <taxon>Coelurosauria</taxon>
        <taxon>Aves</taxon>
        <taxon>Neognathae</taxon>
        <taxon>Galloanserae</taxon>
        <taxon>Anseriformes</taxon>
        <taxon>Anatidae</taxon>
        <taxon>Anserinae</taxon>
        <taxon>Anser</taxon>
    </lineage>
</organism>
<name>A0A8B9CR25_9AVES</name>
<proteinExistence type="predicted"/>
<evidence type="ECO:0000313" key="2">
    <source>
        <dbReference type="Proteomes" id="UP000694426"/>
    </source>
</evidence>
<keyword evidence="2" id="KW-1185">Reference proteome</keyword>
<evidence type="ECO:0000313" key="1">
    <source>
        <dbReference type="Ensembl" id="ENSABRP00000022785.1"/>
    </source>
</evidence>
<reference evidence="1" key="1">
    <citation type="submission" date="2025-08" db="UniProtKB">
        <authorList>
            <consortium name="Ensembl"/>
        </authorList>
    </citation>
    <scope>IDENTIFICATION</scope>
</reference>
<sequence length="88" mass="9658">MAGAEPFGAVLGALRDCYAQAAPLETFVRRLRESGAEEAEVVRDDDAPCYRTFVSQCVVCVPHGARDIPRPFIQGIDSCCQNIRKLVM</sequence>